<sequence>MGNWISVTQTPEDADSSLPSQFSKTVEETTGAGFEKTSMDELELTNFRFEILNRFRSQLSLMKFHAGQQRILARGSLAPGREGGGGWVGGDSSAQ</sequence>
<name>A0AAE0ZBF0_9GAST</name>
<evidence type="ECO:0000313" key="3">
    <source>
        <dbReference type="Proteomes" id="UP001283361"/>
    </source>
</evidence>
<gene>
    <name evidence="2" type="ORF">RRG08_053787</name>
</gene>
<evidence type="ECO:0000313" key="2">
    <source>
        <dbReference type="EMBL" id="KAK3766284.1"/>
    </source>
</evidence>
<comment type="caution">
    <text evidence="2">The sequence shown here is derived from an EMBL/GenBank/DDBJ whole genome shotgun (WGS) entry which is preliminary data.</text>
</comment>
<feature type="region of interest" description="Disordered" evidence="1">
    <location>
        <begin position="1"/>
        <end position="22"/>
    </location>
</feature>
<evidence type="ECO:0000256" key="1">
    <source>
        <dbReference type="SAM" id="MobiDB-lite"/>
    </source>
</evidence>
<proteinExistence type="predicted"/>
<feature type="region of interest" description="Disordered" evidence="1">
    <location>
        <begin position="75"/>
        <end position="95"/>
    </location>
</feature>
<dbReference type="Proteomes" id="UP001283361">
    <property type="component" value="Unassembled WGS sequence"/>
</dbReference>
<dbReference type="AlphaFoldDB" id="A0AAE0ZBF0"/>
<keyword evidence="3" id="KW-1185">Reference proteome</keyword>
<dbReference type="EMBL" id="JAWDGP010004237">
    <property type="protein sequence ID" value="KAK3766284.1"/>
    <property type="molecule type" value="Genomic_DNA"/>
</dbReference>
<organism evidence="2 3">
    <name type="scientific">Elysia crispata</name>
    <name type="common">lettuce slug</name>
    <dbReference type="NCBI Taxonomy" id="231223"/>
    <lineage>
        <taxon>Eukaryota</taxon>
        <taxon>Metazoa</taxon>
        <taxon>Spiralia</taxon>
        <taxon>Lophotrochozoa</taxon>
        <taxon>Mollusca</taxon>
        <taxon>Gastropoda</taxon>
        <taxon>Heterobranchia</taxon>
        <taxon>Euthyneura</taxon>
        <taxon>Panpulmonata</taxon>
        <taxon>Sacoglossa</taxon>
        <taxon>Placobranchoidea</taxon>
        <taxon>Plakobranchidae</taxon>
        <taxon>Elysia</taxon>
    </lineage>
</organism>
<accession>A0AAE0ZBF0</accession>
<protein>
    <submittedName>
        <fullName evidence="2">Uncharacterized protein</fullName>
    </submittedName>
</protein>
<reference evidence="2" key="1">
    <citation type="journal article" date="2023" name="G3 (Bethesda)">
        <title>A reference genome for the long-term kleptoplast-retaining sea slug Elysia crispata morphotype clarki.</title>
        <authorList>
            <person name="Eastman K.E."/>
            <person name="Pendleton A.L."/>
            <person name="Shaikh M.A."/>
            <person name="Suttiyut T."/>
            <person name="Ogas R."/>
            <person name="Tomko P."/>
            <person name="Gavelis G."/>
            <person name="Widhalm J.R."/>
            <person name="Wisecaver J.H."/>
        </authorList>
    </citation>
    <scope>NUCLEOTIDE SEQUENCE</scope>
    <source>
        <strain evidence="2">ECLA1</strain>
    </source>
</reference>